<keyword evidence="3" id="KW-1015">Disulfide bond</keyword>
<evidence type="ECO:0000259" key="5">
    <source>
        <dbReference type="PROSITE" id="PS51352"/>
    </source>
</evidence>
<dbReference type="GO" id="GO:0016853">
    <property type="term" value="F:isomerase activity"/>
    <property type="evidence" value="ECO:0007669"/>
    <property type="project" value="UniProtKB-KW"/>
</dbReference>
<dbReference type="PANTHER" id="PTHR13887:SF14">
    <property type="entry name" value="DISULFIDE BOND FORMATION PROTEIN D"/>
    <property type="match status" value="1"/>
</dbReference>
<keyword evidence="6" id="KW-0413">Isomerase</keyword>
<gene>
    <name evidence="6" type="ORF">FHS79_001547</name>
</gene>
<dbReference type="Gene3D" id="3.40.30.10">
    <property type="entry name" value="Glutaredoxin"/>
    <property type="match status" value="1"/>
</dbReference>
<dbReference type="RefSeq" id="WP_184197836.1">
    <property type="nucleotide sequence ID" value="NZ_BMOX01000093.1"/>
</dbReference>
<dbReference type="EMBL" id="JACIIV010000009">
    <property type="protein sequence ID" value="MBB6227381.1"/>
    <property type="molecule type" value="Genomic_DNA"/>
</dbReference>
<dbReference type="SUPFAM" id="SSF52833">
    <property type="entry name" value="Thioredoxin-like"/>
    <property type="match status" value="1"/>
</dbReference>
<keyword evidence="2" id="KW-0560">Oxidoreductase</keyword>
<evidence type="ECO:0000256" key="1">
    <source>
        <dbReference type="ARBA" id="ARBA00022729"/>
    </source>
</evidence>
<keyword evidence="1" id="KW-0732">Signal</keyword>
<protein>
    <submittedName>
        <fullName evidence="6">Protein-disulfide isomerase</fullName>
    </submittedName>
</protein>
<dbReference type="PANTHER" id="PTHR13887">
    <property type="entry name" value="GLUTATHIONE S-TRANSFERASE KAPPA"/>
    <property type="match status" value="1"/>
</dbReference>
<dbReference type="Pfam" id="PF01323">
    <property type="entry name" value="DSBA"/>
    <property type="match status" value="1"/>
</dbReference>
<reference evidence="6 7" key="1">
    <citation type="submission" date="2020-08" db="EMBL/GenBank/DDBJ databases">
        <title>Genomic Encyclopedia of Type Strains, Phase IV (KMG-IV): sequencing the most valuable type-strain genomes for metagenomic binning, comparative biology and taxonomic classification.</title>
        <authorList>
            <person name="Goeker M."/>
        </authorList>
    </citation>
    <scope>NUCLEOTIDE SEQUENCE [LARGE SCALE GENOMIC DNA]</scope>
    <source>
        <strain evidence="6 7">DSM 102189</strain>
    </source>
</reference>
<name>A0A841L729_9SPHN</name>
<keyword evidence="7" id="KW-1185">Reference proteome</keyword>
<dbReference type="InterPro" id="IPR013766">
    <property type="entry name" value="Thioredoxin_domain"/>
</dbReference>
<dbReference type="AlphaFoldDB" id="A0A841L729"/>
<dbReference type="Proteomes" id="UP000538147">
    <property type="component" value="Unassembled WGS sequence"/>
</dbReference>
<dbReference type="PROSITE" id="PS51352">
    <property type="entry name" value="THIOREDOXIN_2"/>
    <property type="match status" value="1"/>
</dbReference>
<evidence type="ECO:0000256" key="3">
    <source>
        <dbReference type="ARBA" id="ARBA00023157"/>
    </source>
</evidence>
<evidence type="ECO:0000313" key="6">
    <source>
        <dbReference type="EMBL" id="MBB6227381.1"/>
    </source>
</evidence>
<dbReference type="GO" id="GO:0016491">
    <property type="term" value="F:oxidoreductase activity"/>
    <property type="evidence" value="ECO:0007669"/>
    <property type="project" value="UniProtKB-KW"/>
</dbReference>
<dbReference type="InterPro" id="IPR001853">
    <property type="entry name" value="DSBA-like_thioredoxin_dom"/>
</dbReference>
<feature type="domain" description="Thioredoxin" evidence="5">
    <location>
        <begin position="35"/>
        <end position="213"/>
    </location>
</feature>
<organism evidence="6 7">
    <name type="scientific">Polymorphobacter multimanifer</name>
    <dbReference type="NCBI Taxonomy" id="1070431"/>
    <lineage>
        <taxon>Bacteria</taxon>
        <taxon>Pseudomonadati</taxon>
        <taxon>Pseudomonadota</taxon>
        <taxon>Alphaproteobacteria</taxon>
        <taxon>Sphingomonadales</taxon>
        <taxon>Sphingosinicellaceae</taxon>
        <taxon>Polymorphobacter</taxon>
    </lineage>
</organism>
<comment type="caution">
    <text evidence="6">The sequence shown here is derived from an EMBL/GenBank/DDBJ whole genome shotgun (WGS) entry which is preliminary data.</text>
</comment>
<evidence type="ECO:0000256" key="2">
    <source>
        <dbReference type="ARBA" id="ARBA00023002"/>
    </source>
</evidence>
<proteinExistence type="predicted"/>
<accession>A0A841L729</accession>
<evidence type="ECO:0000313" key="7">
    <source>
        <dbReference type="Proteomes" id="UP000538147"/>
    </source>
</evidence>
<keyword evidence="4" id="KW-0676">Redox-active center</keyword>
<evidence type="ECO:0000256" key="4">
    <source>
        <dbReference type="ARBA" id="ARBA00023284"/>
    </source>
</evidence>
<sequence length="216" mass="23290">MAQAVSRRQLLQLGAVVVVGWGAAKVFQRAAPIGRDVGTNLTAQRLLQDRLSPRTEVRGADLTMVVFTDYQCAACKVAAPAMAAAVADDGRVRLIYREWPIFGPRSERAARVALASAAQGVYPQVHRRLMAERRQLDDAVLQAVVEASGGDWARLLADLDRLAQPIDQLIARTSQDAFALSLPGTPAFVIGTILVVGGMDEDGFARAFAEARARPR</sequence>
<dbReference type="InterPro" id="IPR036249">
    <property type="entry name" value="Thioredoxin-like_sf"/>
</dbReference>